<dbReference type="Gene3D" id="3.10.290.10">
    <property type="entry name" value="RNA-binding S4 domain"/>
    <property type="match status" value="1"/>
</dbReference>
<accession>A0ABZ2PYC5</accession>
<evidence type="ECO:0000256" key="3">
    <source>
        <dbReference type="ARBA" id="ARBA00023125"/>
    </source>
</evidence>
<protein>
    <submittedName>
        <fullName evidence="7">RNA-binding S4 domain-containing protein</fullName>
    </submittedName>
</protein>
<proteinExistence type="inferred from homology"/>
<dbReference type="InterPro" id="IPR025708">
    <property type="entry name" value="HSP15"/>
</dbReference>
<evidence type="ECO:0000256" key="1">
    <source>
        <dbReference type="ARBA" id="ARBA00008396"/>
    </source>
</evidence>
<dbReference type="SMART" id="SM00363">
    <property type="entry name" value="S4"/>
    <property type="match status" value="1"/>
</dbReference>
<dbReference type="RefSeq" id="WP_237069830.1">
    <property type="nucleotide sequence ID" value="NZ_CP062176.1"/>
</dbReference>
<evidence type="ECO:0000313" key="7">
    <source>
        <dbReference type="EMBL" id="WXK40133.1"/>
    </source>
</evidence>
<evidence type="ECO:0000313" key="8">
    <source>
        <dbReference type="Proteomes" id="UP001493153"/>
    </source>
</evidence>
<keyword evidence="2 4" id="KW-0694">RNA-binding</keyword>
<dbReference type="Proteomes" id="UP001493153">
    <property type="component" value="Chromosome"/>
</dbReference>
<organism evidence="7 8">
    <name type="scientific">Mycetohabitans rhizoxinica</name>
    <dbReference type="NCBI Taxonomy" id="412963"/>
    <lineage>
        <taxon>Bacteria</taxon>
        <taxon>Pseudomonadati</taxon>
        <taxon>Pseudomonadota</taxon>
        <taxon>Betaproteobacteria</taxon>
        <taxon>Burkholderiales</taxon>
        <taxon>Burkholderiaceae</taxon>
        <taxon>Mycetohabitans</taxon>
    </lineage>
</organism>
<dbReference type="Pfam" id="PF01479">
    <property type="entry name" value="S4"/>
    <property type="match status" value="1"/>
</dbReference>
<evidence type="ECO:0000256" key="2">
    <source>
        <dbReference type="ARBA" id="ARBA00022884"/>
    </source>
</evidence>
<dbReference type="InterPro" id="IPR036986">
    <property type="entry name" value="S4_RNA-bd_sf"/>
</dbReference>
<dbReference type="PIRSF" id="PIRSF016821">
    <property type="entry name" value="HSP15"/>
    <property type="match status" value="1"/>
</dbReference>
<evidence type="ECO:0000256" key="4">
    <source>
        <dbReference type="PROSITE-ProRule" id="PRU00182"/>
    </source>
</evidence>
<keyword evidence="3" id="KW-0238">DNA-binding</keyword>
<feature type="domain" description="RNA-binding S4" evidence="6">
    <location>
        <begin position="13"/>
        <end position="71"/>
    </location>
</feature>
<feature type="region of interest" description="Disordered" evidence="5">
    <location>
        <begin position="109"/>
        <end position="135"/>
    </location>
</feature>
<sequence>MKLKILTDPHARLRIDKWLWAARFFKTRSLAADALGKGRVRIGGESVKAAKEVRVGDMVQIDIERIVWEVQVRGVCEVRGPAAIAQTLYEETPAGNARRLAELERRRTFREPAATLHGRPTKRDRRIMDKLSGAD</sequence>
<name>A0ABZ2PYC5_9BURK</name>
<dbReference type="InterPro" id="IPR002942">
    <property type="entry name" value="S4_RNA-bd"/>
</dbReference>
<keyword evidence="8" id="KW-1185">Reference proteome</keyword>
<dbReference type="EMBL" id="CP062176">
    <property type="protein sequence ID" value="WXK40133.1"/>
    <property type="molecule type" value="Genomic_DNA"/>
</dbReference>
<dbReference type="SUPFAM" id="SSF55174">
    <property type="entry name" value="Alpha-L RNA-binding motif"/>
    <property type="match status" value="1"/>
</dbReference>
<dbReference type="CDD" id="cd00165">
    <property type="entry name" value="S4"/>
    <property type="match status" value="1"/>
</dbReference>
<comment type="similarity">
    <text evidence="1">Belongs to the HSP15 family.</text>
</comment>
<gene>
    <name evidence="7" type="ORF">IHE29_13025</name>
</gene>
<reference evidence="7 8" key="1">
    <citation type="submission" date="2020-09" db="EMBL/GenBank/DDBJ databases">
        <title>Genome sequences of Mycetohabitans spp.</title>
        <authorList>
            <person name="Carter M.E."/>
            <person name="Carpenter S.C.D."/>
            <person name="Bogdanove A.J."/>
        </authorList>
    </citation>
    <scope>NUCLEOTIDE SEQUENCE [LARGE SCALE GENOMIC DNA]</scope>
    <source>
        <strain evidence="7 8">B12</strain>
    </source>
</reference>
<evidence type="ECO:0000256" key="5">
    <source>
        <dbReference type="SAM" id="MobiDB-lite"/>
    </source>
</evidence>
<evidence type="ECO:0000259" key="6">
    <source>
        <dbReference type="SMART" id="SM00363"/>
    </source>
</evidence>
<dbReference type="PROSITE" id="PS50889">
    <property type="entry name" value="S4"/>
    <property type="match status" value="1"/>
</dbReference>